<dbReference type="GO" id="GO:0009073">
    <property type="term" value="P:aromatic amino acid family biosynthetic process"/>
    <property type="evidence" value="ECO:0007669"/>
    <property type="project" value="UniProtKB-KW"/>
</dbReference>
<dbReference type="InterPro" id="IPR013708">
    <property type="entry name" value="Shikimate_DH-bd_N"/>
</dbReference>
<gene>
    <name evidence="4" type="ORF">HOP12_00120</name>
</gene>
<dbReference type="GO" id="GO:0050661">
    <property type="term" value="F:NADP binding"/>
    <property type="evidence" value="ECO:0007669"/>
    <property type="project" value="TreeGrafter"/>
</dbReference>
<accession>A0A849SA57</accession>
<dbReference type="Pfam" id="PF08501">
    <property type="entry name" value="Shikimate_dh_N"/>
    <property type="match status" value="1"/>
</dbReference>
<proteinExistence type="predicted"/>
<name>A0A849SA57_UNCEI</name>
<dbReference type="InterPro" id="IPR022893">
    <property type="entry name" value="Shikimate_DH_fam"/>
</dbReference>
<comment type="pathway">
    <text evidence="1">Metabolic intermediate biosynthesis; chorismate biosynthesis; chorismate from D-erythrose 4-phosphate and phosphoenolpyruvate: step 4/7.</text>
</comment>
<dbReference type="PANTHER" id="PTHR21089:SF1">
    <property type="entry name" value="BIFUNCTIONAL 3-DEHYDROQUINATE DEHYDRATASE_SHIKIMATE DEHYDROGENASE, CHLOROPLASTIC"/>
    <property type="match status" value="1"/>
</dbReference>
<dbReference type="Gene3D" id="3.40.50.10860">
    <property type="entry name" value="Leucine Dehydrogenase, chain A, domain 1"/>
    <property type="match status" value="1"/>
</dbReference>
<evidence type="ECO:0000259" key="3">
    <source>
        <dbReference type="Pfam" id="PF08501"/>
    </source>
</evidence>
<comment type="caution">
    <text evidence="4">The sequence shown here is derived from an EMBL/GenBank/DDBJ whole genome shotgun (WGS) entry which is preliminary data.</text>
</comment>
<dbReference type="EMBL" id="JABFRW010000001">
    <property type="protein sequence ID" value="NOT32558.1"/>
    <property type="molecule type" value="Genomic_DNA"/>
</dbReference>
<evidence type="ECO:0000313" key="5">
    <source>
        <dbReference type="Proteomes" id="UP000580839"/>
    </source>
</evidence>
<keyword evidence="2" id="KW-0057">Aromatic amino acid biosynthesis</keyword>
<dbReference type="AlphaFoldDB" id="A0A849SA57"/>
<sequence length="178" mass="18893">MSAHDPRPRGWDLAVLGDPLAYTLSPLLYAVGHRLLGASGSADALRTPTAALAARLSELRDRGYRGANITHPLKQAALGWVDRASERARRSRSVNTVGFEADHTWGDTTDGAGFLDWLVALGRVVARERVVVLGAGGAARSVALALAEAQVGGLQIAARRPDELVAEWSDIPSARLVK</sequence>
<dbReference type="InterPro" id="IPR036291">
    <property type="entry name" value="NAD(P)-bd_dom_sf"/>
</dbReference>
<evidence type="ECO:0000313" key="4">
    <source>
        <dbReference type="EMBL" id="NOT32558.1"/>
    </source>
</evidence>
<dbReference type="SUPFAM" id="SSF51735">
    <property type="entry name" value="NAD(P)-binding Rossmann-fold domains"/>
    <property type="match status" value="1"/>
</dbReference>
<evidence type="ECO:0000256" key="1">
    <source>
        <dbReference type="ARBA" id="ARBA00004871"/>
    </source>
</evidence>
<dbReference type="PANTHER" id="PTHR21089">
    <property type="entry name" value="SHIKIMATE DEHYDROGENASE"/>
    <property type="match status" value="1"/>
</dbReference>
<keyword evidence="2" id="KW-0028">Amino-acid biosynthesis</keyword>
<dbReference type="GO" id="GO:0005829">
    <property type="term" value="C:cytosol"/>
    <property type="evidence" value="ECO:0007669"/>
    <property type="project" value="TreeGrafter"/>
</dbReference>
<dbReference type="InterPro" id="IPR046346">
    <property type="entry name" value="Aminoacid_DH-like_N_sf"/>
</dbReference>
<reference evidence="4 5" key="1">
    <citation type="submission" date="2020-04" db="EMBL/GenBank/DDBJ databases">
        <title>Metagenomic profiling of ammonia- and methane-oxidizing microorganisms in a Dutch drinking water treatment plant.</title>
        <authorList>
            <person name="Poghosyan L."/>
            <person name="Leucker S."/>
        </authorList>
    </citation>
    <scope>NUCLEOTIDE SEQUENCE [LARGE SCALE GENOMIC DNA]</scope>
    <source>
        <strain evidence="4">S-RSF-IL-03</strain>
    </source>
</reference>
<organism evidence="4 5">
    <name type="scientific">Eiseniibacteriota bacterium</name>
    <dbReference type="NCBI Taxonomy" id="2212470"/>
    <lineage>
        <taxon>Bacteria</taxon>
        <taxon>Candidatus Eiseniibacteriota</taxon>
    </lineage>
</organism>
<dbReference type="GO" id="GO:0004764">
    <property type="term" value="F:shikimate 3-dehydrogenase (NADP+) activity"/>
    <property type="evidence" value="ECO:0007669"/>
    <property type="project" value="InterPro"/>
</dbReference>
<protein>
    <recommendedName>
        <fullName evidence="3">Shikimate dehydrogenase substrate binding N-terminal domain-containing protein</fullName>
    </recommendedName>
</protein>
<feature type="domain" description="Shikimate dehydrogenase substrate binding N-terminal" evidence="3">
    <location>
        <begin position="15"/>
        <end position="97"/>
    </location>
</feature>
<dbReference type="GO" id="GO:0019632">
    <property type="term" value="P:shikimate metabolic process"/>
    <property type="evidence" value="ECO:0007669"/>
    <property type="project" value="TreeGrafter"/>
</dbReference>
<evidence type="ECO:0000256" key="2">
    <source>
        <dbReference type="ARBA" id="ARBA00023141"/>
    </source>
</evidence>
<dbReference type="GO" id="GO:0009423">
    <property type="term" value="P:chorismate biosynthetic process"/>
    <property type="evidence" value="ECO:0007669"/>
    <property type="project" value="TreeGrafter"/>
</dbReference>
<dbReference type="SUPFAM" id="SSF53223">
    <property type="entry name" value="Aminoacid dehydrogenase-like, N-terminal domain"/>
    <property type="match status" value="1"/>
</dbReference>
<feature type="non-terminal residue" evidence="4">
    <location>
        <position position="178"/>
    </location>
</feature>
<dbReference type="Gene3D" id="3.40.50.720">
    <property type="entry name" value="NAD(P)-binding Rossmann-like Domain"/>
    <property type="match status" value="1"/>
</dbReference>
<dbReference type="Proteomes" id="UP000580839">
    <property type="component" value="Unassembled WGS sequence"/>
</dbReference>